<name>A0ABT0ZLR2_9ACTN</name>
<keyword evidence="3" id="KW-1185">Reference proteome</keyword>
<gene>
    <name evidence="2" type="ORF">NGF19_27665</name>
</gene>
<dbReference type="RefSeq" id="WP_252428304.1">
    <property type="nucleotide sequence ID" value="NZ_JAMWMR010000038.1"/>
</dbReference>
<evidence type="ECO:0000313" key="3">
    <source>
        <dbReference type="Proteomes" id="UP001523219"/>
    </source>
</evidence>
<sequence>MDQEALIAELERVADDKELTTQTAHRLAEPGGAAAPELVAALGTVSRQAMRGVSDALHLIGPAAFDAVVAARARAAEVPERRELGQVLRGFDERCLPQYVAALSHPTKEIRYEALGGLQNLGEAAACTITDVIPLLKNQDGYTSLQAETTVRAIGRQTVPLLRDIRRRGPAHLRRPALRALLLIGGEAELDERDQHTLERLVRLKTAQDAPQRLPDQRWLAVPGATYERLFDALGLHDRRPCTISMGLSAMEHDETLVKGTDGNYRSVYRVFITPELDGWRLVYADTPLWKMHWGVDELISRISAACGEAHYFLQDDHTDSTIWALALNGTVRRSYTRYGNPEWRGEPLDWERPLNEGPGEDDPDFDLDFDVDFDDGSEPNATQESSIDRVAGILSTDPAAVGAHTIMRGHGWLAITEEGIGHGPFSSVLDI</sequence>
<feature type="compositionally biased region" description="Acidic residues" evidence="1">
    <location>
        <begin position="359"/>
        <end position="378"/>
    </location>
</feature>
<reference evidence="2 3" key="1">
    <citation type="submission" date="2022-05" db="EMBL/GenBank/DDBJ databases">
        <title>Streptomyces sp. nov. RY43-2 isolated from soil of a peat swamp forest.</title>
        <authorList>
            <person name="Kanchanasin P."/>
            <person name="Tanasupawat S."/>
            <person name="Phongsopitanun W."/>
        </authorList>
    </citation>
    <scope>NUCLEOTIDE SEQUENCE [LARGE SCALE GENOMIC DNA]</scope>
    <source>
        <strain evidence="2 3">RY43-2</strain>
    </source>
</reference>
<dbReference type="InterPro" id="IPR011989">
    <property type="entry name" value="ARM-like"/>
</dbReference>
<accession>A0ABT0ZLR2</accession>
<evidence type="ECO:0000313" key="2">
    <source>
        <dbReference type="EMBL" id="MCN9244516.1"/>
    </source>
</evidence>
<comment type="caution">
    <text evidence="2">The sequence shown here is derived from an EMBL/GenBank/DDBJ whole genome shotgun (WGS) entry which is preliminary data.</text>
</comment>
<organism evidence="2 3">
    <name type="scientific">Streptomyces macrolidinus</name>
    <dbReference type="NCBI Taxonomy" id="2952607"/>
    <lineage>
        <taxon>Bacteria</taxon>
        <taxon>Bacillati</taxon>
        <taxon>Actinomycetota</taxon>
        <taxon>Actinomycetes</taxon>
        <taxon>Kitasatosporales</taxon>
        <taxon>Streptomycetaceae</taxon>
        <taxon>Streptomyces</taxon>
    </lineage>
</organism>
<dbReference type="SUPFAM" id="SSF48371">
    <property type="entry name" value="ARM repeat"/>
    <property type="match status" value="1"/>
</dbReference>
<feature type="region of interest" description="Disordered" evidence="1">
    <location>
        <begin position="347"/>
        <end position="391"/>
    </location>
</feature>
<dbReference type="EMBL" id="JAMWMR010000038">
    <property type="protein sequence ID" value="MCN9244516.1"/>
    <property type="molecule type" value="Genomic_DNA"/>
</dbReference>
<dbReference type="Gene3D" id="1.25.10.10">
    <property type="entry name" value="Leucine-rich Repeat Variant"/>
    <property type="match status" value="1"/>
</dbReference>
<evidence type="ECO:0008006" key="4">
    <source>
        <dbReference type="Google" id="ProtNLM"/>
    </source>
</evidence>
<dbReference type="InterPro" id="IPR016024">
    <property type="entry name" value="ARM-type_fold"/>
</dbReference>
<dbReference type="Proteomes" id="UP001523219">
    <property type="component" value="Unassembled WGS sequence"/>
</dbReference>
<evidence type="ECO:0000256" key="1">
    <source>
        <dbReference type="SAM" id="MobiDB-lite"/>
    </source>
</evidence>
<proteinExistence type="predicted"/>
<protein>
    <recommendedName>
        <fullName evidence="4">HEAT repeat domain-containing protein</fullName>
    </recommendedName>
</protein>